<proteinExistence type="predicted"/>
<comment type="caution">
    <text evidence="2">The sequence shown here is derived from an EMBL/GenBank/DDBJ whole genome shotgun (WGS) entry which is preliminary data.</text>
</comment>
<evidence type="ECO:0000313" key="3">
    <source>
        <dbReference type="Proteomes" id="UP000229459"/>
    </source>
</evidence>
<evidence type="ECO:0000256" key="1">
    <source>
        <dbReference type="SAM" id="Phobius"/>
    </source>
</evidence>
<feature type="transmembrane region" description="Helical" evidence="1">
    <location>
        <begin position="193"/>
        <end position="214"/>
    </location>
</feature>
<feature type="transmembrane region" description="Helical" evidence="1">
    <location>
        <begin position="47"/>
        <end position="66"/>
    </location>
</feature>
<gene>
    <name evidence="2" type="ORF">COX08_00415</name>
</gene>
<keyword evidence="1" id="KW-1133">Transmembrane helix</keyword>
<keyword evidence="1" id="KW-0812">Transmembrane</keyword>
<evidence type="ECO:0000313" key="2">
    <source>
        <dbReference type="EMBL" id="PIP53540.1"/>
    </source>
</evidence>
<dbReference type="EMBL" id="PCSR01000010">
    <property type="protein sequence ID" value="PIP53540.1"/>
    <property type="molecule type" value="Genomic_DNA"/>
</dbReference>
<reference evidence="2 3" key="1">
    <citation type="submission" date="2017-09" db="EMBL/GenBank/DDBJ databases">
        <title>Depth-based differentiation of microbial function through sediment-hosted aquifers and enrichment of novel symbionts in the deep terrestrial subsurface.</title>
        <authorList>
            <person name="Probst A.J."/>
            <person name="Ladd B."/>
            <person name="Jarett J.K."/>
            <person name="Geller-Mcgrath D.E."/>
            <person name="Sieber C.M."/>
            <person name="Emerson J.B."/>
            <person name="Anantharaman K."/>
            <person name="Thomas B.C."/>
            <person name="Malmstrom R."/>
            <person name="Stieglmeier M."/>
            <person name="Klingl A."/>
            <person name="Woyke T."/>
            <person name="Ryan C.M."/>
            <person name="Banfield J.F."/>
        </authorList>
    </citation>
    <scope>NUCLEOTIDE SEQUENCE [LARGE SCALE GENOMIC DNA]</scope>
    <source>
        <strain evidence="2">CG23_combo_of_CG06-09_8_20_14_all_34_8</strain>
    </source>
</reference>
<dbReference type="Proteomes" id="UP000229459">
    <property type="component" value="Unassembled WGS sequence"/>
</dbReference>
<organism evidence="2 3">
    <name type="scientific">Candidatus Beckwithbacteria bacterium CG23_combo_of_CG06-09_8_20_14_all_34_8</name>
    <dbReference type="NCBI Taxonomy" id="1974497"/>
    <lineage>
        <taxon>Bacteria</taxon>
        <taxon>Candidatus Beckwithiibacteriota</taxon>
    </lineage>
</organism>
<dbReference type="AlphaFoldDB" id="A0A2H0B906"/>
<name>A0A2H0B906_9BACT</name>
<feature type="transmembrane region" description="Helical" evidence="1">
    <location>
        <begin position="6"/>
        <end position="26"/>
    </location>
</feature>
<protein>
    <submittedName>
        <fullName evidence="2">Uncharacterized protein</fullName>
    </submittedName>
</protein>
<keyword evidence="1" id="KW-0472">Membrane</keyword>
<sequence>MLARSLASSYIGLIIGNIVGLVKEIINPKTVIWKGEYYYKQATKSSIWLLLGIGLSFTLISLPWFTFIPYNLYARILASTFLAIGYFSIISFPTNFTRIYLFNDSIEVKIGKFVVATIYLSDIITIIRETEIPYSYDLLYRSNNKYALLSSVVYKFSLPLDLMATKWGIKTIEISGLNKAWDENTNTPFIYKLIARSLLIINPLTALMAYIIIYGPFSNYFIGLLIMELVSVYYTYINGFLLRNFRQKLNDKILSSY</sequence>
<feature type="transmembrane region" description="Helical" evidence="1">
    <location>
        <begin position="72"/>
        <end position="92"/>
    </location>
</feature>
<feature type="transmembrane region" description="Helical" evidence="1">
    <location>
        <begin position="220"/>
        <end position="242"/>
    </location>
</feature>
<accession>A0A2H0B906</accession>